<dbReference type="Pfam" id="PF01151">
    <property type="entry name" value="ELO"/>
    <property type="match status" value="1"/>
</dbReference>
<comment type="caution">
    <text evidence="13">The sequence shown here is derived from an EMBL/GenBank/DDBJ whole genome shotgun (WGS) entry which is preliminary data.</text>
</comment>
<sequence length="187" mass="21310">MSSTARSTGLYPLFAQVYGKLIGPASEFRFTPGVTPLATFREGFILYFVVIFGGQYLMTNRAPVRLSLVNQIHNFLLTVVSGALLIMIGEQILPKIYRHGLFYGLCDDDAYSQPLELLYYLNYLVKYWEFLDTVFLMLKKKKLGLASCYAELISTRIDVLLLPTNRSRRQNLVEEILDNNADCPIHP</sequence>
<keyword evidence="4 12" id="KW-0808">Transferase</keyword>
<keyword evidence="6 12" id="KW-0276">Fatty acid metabolism</keyword>
<keyword evidence="3 12" id="KW-0444">Lipid biosynthesis</keyword>
<proteinExistence type="inferred from homology"/>
<evidence type="ECO:0000313" key="13">
    <source>
        <dbReference type="EMBL" id="KAF7725238.1"/>
    </source>
</evidence>
<keyword evidence="9 12" id="KW-0472">Membrane</keyword>
<comment type="similarity">
    <text evidence="2 12">Belongs to the ELO family.</text>
</comment>
<comment type="catalytic activity">
    <reaction evidence="11">
        <text>a very-long-chain acyl-CoA + malonyl-CoA + H(+) = a very-long-chain 3-oxoacyl-CoA + CO2 + CoA</text>
        <dbReference type="Rhea" id="RHEA:32727"/>
        <dbReference type="ChEBI" id="CHEBI:15378"/>
        <dbReference type="ChEBI" id="CHEBI:16526"/>
        <dbReference type="ChEBI" id="CHEBI:57287"/>
        <dbReference type="ChEBI" id="CHEBI:57384"/>
        <dbReference type="ChEBI" id="CHEBI:90725"/>
        <dbReference type="ChEBI" id="CHEBI:90736"/>
        <dbReference type="EC" id="2.3.1.199"/>
    </reaction>
</comment>
<dbReference type="GO" id="GO:0042761">
    <property type="term" value="P:very long-chain fatty acid biosynthetic process"/>
    <property type="evidence" value="ECO:0007669"/>
    <property type="project" value="TreeGrafter"/>
</dbReference>
<dbReference type="AlphaFoldDB" id="A0A8H7BRI2"/>
<dbReference type="EMBL" id="JABAYA010000101">
    <property type="protein sequence ID" value="KAF7725238.1"/>
    <property type="molecule type" value="Genomic_DNA"/>
</dbReference>
<keyword evidence="7 12" id="KW-1133">Transmembrane helix</keyword>
<dbReference type="PANTHER" id="PTHR11157">
    <property type="entry name" value="FATTY ACID ACYL TRANSFERASE-RELATED"/>
    <property type="match status" value="1"/>
</dbReference>
<dbReference type="EC" id="2.3.1.-" evidence="12"/>
<dbReference type="InterPro" id="IPR002076">
    <property type="entry name" value="ELO_fam"/>
</dbReference>
<evidence type="ECO:0000256" key="1">
    <source>
        <dbReference type="ARBA" id="ARBA00004141"/>
    </source>
</evidence>
<comment type="caution">
    <text evidence="12">Lacks conserved residue(s) required for the propagation of feature annotation.</text>
</comment>
<dbReference type="GO" id="GO:0019367">
    <property type="term" value="P:fatty acid elongation, saturated fatty acid"/>
    <property type="evidence" value="ECO:0007669"/>
    <property type="project" value="TreeGrafter"/>
</dbReference>
<dbReference type="OrthoDB" id="434092at2759"/>
<evidence type="ECO:0000256" key="5">
    <source>
        <dbReference type="ARBA" id="ARBA00022692"/>
    </source>
</evidence>
<gene>
    <name evidence="13" type="ORF">EC973_000326</name>
</gene>
<protein>
    <recommendedName>
        <fullName evidence="12">Elongation of fatty acids protein</fullName>
        <ecNumber evidence="12">2.3.1.-</ecNumber>
    </recommendedName>
</protein>
<dbReference type="GO" id="GO:0005789">
    <property type="term" value="C:endoplasmic reticulum membrane"/>
    <property type="evidence" value="ECO:0007669"/>
    <property type="project" value="TreeGrafter"/>
</dbReference>
<evidence type="ECO:0000256" key="11">
    <source>
        <dbReference type="ARBA" id="ARBA00047375"/>
    </source>
</evidence>
<reference evidence="13" key="1">
    <citation type="submission" date="2020-01" db="EMBL/GenBank/DDBJ databases">
        <title>Genome Sequencing of Three Apophysomyces-Like Fungal Strains Confirms a Novel Fungal Genus in the Mucoromycota with divergent Burkholderia-like Endosymbiotic Bacteria.</title>
        <authorList>
            <person name="Stajich J.E."/>
            <person name="Macias A.M."/>
            <person name="Carter-House D."/>
            <person name="Lovett B."/>
            <person name="Kasson L.R."/>
            <person name="Berry K."/>
            <person name="Grigoriev I."/>
            <person name="Chang Y."/>
            <person name="Spatafora J."/>
            <person name="Kasson M.T."/>
        </authorList>
    </citation>
    <scope>NUCLEOTIDE SEQUENCE</scope>
    <source>
        <strain evidence="13">NRRL A-21654</strain>
    </source>
</reference>
<organism evidence="13 14">
    <name type="scientific">Apophysomyces ossiformis</name>
    <dbReference type="NCBI Taxonomy" id="679940"/>
    <lineage>
        <taxon>Eukaryota</taxon>
        <taxon>Fungi</taxon>
        <taxon>Fungi incertae sedis</taxon>
        <taxon>Mucoromycota</taxon>
        <taxon>Mucoromycotina</taxon>
        <taxon>Mucoromycetes</taxon>
        <taxon>Mucorales</taxon>
        <taxon>Mucorineae</taxon>
        <taxon>Mucoraceae</taxon>
        <taxon>Apophysomyces</taxon>
    </lineage>
</organism>
<dbReference type="GO" id="GO:0030148">
    <property type="term" value="P:sphingolipid biosynthetic process"/>
    <property type="evidence" value="ECO:0007669"/>
    <property type="project" value="TreeGrafter"/>
</dbReference>
<evidence type="ECO:0000256" key="3">
    <source>
        <dbReference type="ARBA" id="ARBA00022516"/>
    </source>
</evidence>
<dbReference type="GO" id="GO:0009922">
    <property type="term" value="F:fatty acid elongase activity"/>
    <property type="evidence" value="ECO:0007669"/>
    <property type="project" value="UniProtKB-EC"/>
</dbReference>
<evidence type="ECO:0000256" key="4">
    <source>
        <dbReference type="ARBA" id="ARBA00022679"/>
    </source>
</evidence>
<feature type="transmembrane region" description="Helical" evidence="12">
    <location>
        <begin position="75"/>
        <end position="97"/>
    </location>
</feature>
<dbReference type="Proteomes" id="UP000605846">
    <property type="component" value="Unassembled WGS sequence"/>
</dbReference>
<keyword evidence="8 12" id="KW-0443">Lipid metabolism</keyword>
<accession>A0A8H7BRI2</accession>
<evidence type="ECO:0000256" key="6">
    <source>
        <dbReference type="ARBA" id="ARBA00022832"/>
    </source>
</evidence>
<keyword evidence="5 12" id="KW-0812">Transmembrane</keyword>
<evidence type="ECO:0000256" key="2">
    <source>
        <dbReference type="ARBA" id="ARBA00007263"/>
    </source>
</evidence>
<keyword evidence="10 12" id="KW-0275">Fatty acid biosynthesis</keyword>
<dbReference type="PANTHER" id="PTHR11157:SF134">
    <property type="entry name" value="ELONGATION OF FATTY ACIDS PROTEIN 1-RELATED"/>
    <property type="match status" value="1"/>
</dbReference>
<feature type="transmembrane region" description="Helical" evidence="12">
    <location>
        <begin position="44"/>
        <end position="63"/>
    </location>
</feature>
<evidence type="ECO:0000256" key="7">
    <source>
        <dbReference type="ARBA" id="ARBA00022989"/>
    </source>
</evidence>
<keyword evidence="14" id="KW-1185">Reference proteome</keyword>
<comment type="catalytic activity">
    <reaction evidence="12">
        <text>an acyl-CoA + malonyl-CoA + H(+) = a 3-oxoacyl-CoA + CO2 + CoA</text>
        <dbReference type="Rhea" id="RHEA:50252"/>
        <dbReference type="ChEBI" id="CHEBI:15378"/>
        <dbReference type="ChEBI" id="CHEBI:16526"/>
        <dbReference type="ChEBI" id="CHEBI:57287"/>
        <dbReference type="ChEBI" id="CHEBI:57384"/>
        <dbReference type="ChEBI" id="CHEBI:58342"/>
        <dbReference type="ChEBI" id="CHEBI:90726"/>
    </reaction>
    <physiologicalReaction direction="left-to-right" evidence="12">
        <dbReference type="Rhea" id="RHEA:50253"/>
    </physiologicalReaction>
</comment>
<name>A0A8H7BRI2_9FUNG</name>
<comment type="subcellular location">
    <subcellularLocation>
        <location evidence="1">Membrane</location>
        <topology evidence="1">Multi-pass membrane protein</topology>
    </subcellularLocation>
</comment>
<dbReference type="GO" id="GO:0034626">
    <property type="term" value="P:fatty acid elongation, polyunsaturated fatty acid"/>
    <property type="evidence" value="ECO:0007669"/>
    <property type="project" value="TreeGrafter"/>
</dbReference>
<evidence type="ECO:0000256" key="8">
    <source>
        <dbReference type="ARBA" id="ARBA00023098"/>
    </source>
</evidence>
<evidence type="ECO:0000256" key="9">
    <source>
        <dbReference type="ARBA" id="ARBA00023136"/>
    </source>
</evidence>
<dbReference type="GO" id="GO:0034625">
    <property type="term" value="P:fatty acid elongation, monounsaturated fatty acid"/>
    <property type="evidence" value="ECO:0007669"/>
    <property type="project" value="TreeGrafter"/>
</dbReference>
<evidence type="ECO:0000313" key="14">
    <source>
        <dbReference type="Proteomes" id="UP000605846"/>
    </source>
</evidence>
<evidence type="ECO:0000256" key="12">
    <source>
        <dbReference type="RuleBase" id="RU361115"/>
    </source>
</evidence>
<evidence type="ECO:0000256" key="10">
    <source>
        <dbReference type="ARBA" id="ARBA00023160"/>
    </source>
</evidence>